<accession>X1M4F8</accession>
<dbReference type="AlphaFoldDB" id="X1M4F8"/>
<sequence>MLNPLKICEMISKGIIGISKSTARLRMGNESFKISGKVKLTGRDKLGNLEFVKDLPNLITNVGFDLIADVIGKDAQPSDITHIAIGNGVAGDATATALTSETDRQAGTYAHTPGTKAFTFTATFTTVVAATEYGS</sequence>
<feature type="non-terminal residue" evidence="1">
    <location>
        <position position="135"/>
    </location>
</feature>
<protein>
    <submittedName>
        <fullName evidence="1">Uncharacterized protein</fullName>
    </submittedName>
</protein>
<proteinExistence type="predicted"/>
<comment type="caution">
    <text evidence="1">The sequence shown here is derived from an EMBL/GenBank/DDBJ whole genome shotgun (WGS) entry which is preliminary data.</text>
</comment>
<gene>
    <name evidence="1" type="ORF">S06H3_12697</name>
</gene>
<evidence type="ECO:0000313" key="1">
    <source>
        <dbReference type="EMBL" id="GAI09550.1"/>
    </source>
</evidence>
<dbReference type="EMBL" id="BARV01006204">
    <property type="protein sequence ID" value="GAI09550.1"/>
    <property type="molecule type" value="Genomic_DNA"/>
</dbReference>
<name>X1M4F8_9ZZZZ</name>
<organism evidence="1">
    <name type="scientific">marine sediment metagenome</name>
    <dbReference type="NCBI Taxonomy" id="412755"/>
    <lineage>
        <taxon>unclassified sequences</taxon>
        <taxon>metagenomes</taxon>
        <taxon>ecological metagenomes</taxon>
    </lineage>
</organism>
<reference evidence="1" key="1">
    <citation type="journal article" date="2014" name="Front. Microbiol.">
        <title>High frequency of phylogenetically diverse reductive dehalogenase-homologous genes in deep subseafloor sedimentary metagenomes.</title>
        <authorList>
            <person name="Kawai M."/>
            <person name="Futagami T."/>
            <person name="Toyoda A."/>
            <person name="Takaki Y."/>
            <person name="Nishi S."/>
            <person name="Hori S."/>
            <person name="Arai W."/>
            <person name="Tsubouchi T."/>
            <person name="Morono Y."/>
            <person name="Uchiyama I."/>
            <person name="Ito T."/>
            <person name="Fujiyama A."/>
            <person name="Inagaki F."/>
            <person name="Takami H."/>
        </authorList>
    </citation>
    <scope>NUCLEOTIDE SEQUENCE</scope>
    <source>
        <strain evidence="1">Expedition CK06-06</strain>
    </source>
</reference>